<organism evidence="3 4">
    <name type="scientific">Monosiga brevicollis</name>
    <name type="common">Choanoflagellate</name>
    <dbReference type="NCBI Taxonomy" id="81824"/>
    <lineage>
        <taxon>Eukaryota</taxon>
        <taxon>Choanoflagellata</taxon>
        <taxon>Craspedida</taxon>
        <taxon>Salpingoecidae</taxon>
        <taxon>Monosiga</taxon>
    </lineage>
</organism>
<keyword evidence="4" id="KW-1185">Reference proteome</keyword>
<dbReference type="InterPro" id="IPR016135">
    <property type="entry name" value="UBQ-conjugating_enzyme/RWD"/>
</dbReference>
<dbReference type="AlphaFoldDB" id="A9UPG5"/>
<dbReference type="FunCoup" id="A9UPG5">
    <property type="interactions" value="382"/>
</dbReference>
<dbReference type="EMBL" id="CH991543">
    <property type="protein sequence ID" value="EDQ92417.1"/>
    <property type="molecule type" value="Genomic_DNA"/>
</dbReference>
<protein>
    <recommendedName>
        <fullName evidence="2">RWD domain-containing protein</fullName>
    </recommendedName>
</protein>
<accession>A9UPG5</accession>
<dbReference type="eggNOG" id="KOG4018">
    <property type="taxonomic scope" value="Eukaryota"/>
</dbReference>
<dbReference type="InterPro" id="IPR040213">
    <property type="entry name" value="GIR2-like"/>
</dbReference>
<evidence type="ECO:0000313" key="4">
    <source>
        <dbReference type="Proteomes" id="UP000001357"/>
    </source>
</evidence>
<dbReference type="Pfam" id="PF05773">
    <property type="entry name" value="RWD"/>
    <property type="match status" value="1"/>
</dbReference>
<dbReference type="OMA" id="QWDEHKK"/>
<dbReference type="STRING" id="81824.A9UPG5"/>
<evidence type="ECO:0000313" key="3">
    <source>
        <dbReference type="EMBL" id="EDQ92417.1"/>
    </source>
</evidence>
<evidence type="ECO:0000256" key="1">
    <source>
        <dbReference type="SAM" id="MobiDB-lite"/>
    </source>
</evidence>
<dbReference type="PANTHER" id="PTHR12292">
    <property type="entry name" value="RWD DOMAIN-CONTAINING PROTEIN"/>
    <property type="match status" value="1"/>
</dbReference>
<dbReference type="Proteomes" id="UP000001357">
    <property type="component" value="Unassembled WGS sequence"/>
</dbReference>
<dbReference type="SUPFAM" id="SSF54495">
    <property type="entry name" value="UBC-like"/>
    <property type="match status" value="1"/>
</dbReference>
<feature type="compositionally biased region" description="Basic and acidic residues" evidence="1">
    <location>
        <begin position="169"/>
        <end position="208"/>
    </location>
</feature>
<dbReference type="SMART" id="SM00591">
    <property type="entry name" value="RWD"/>
    <property type="match status" value="1"/>
</dbReference>
<proteinExistence type="predicted"/>
<evidence type="ECO:0000259" key="2">
    <source>
        <dbReference type="PROSITE" id="PS50908"/>
    </source>
</evidence>
<gene>
    <name evidence="3" type="ORF">MONBRDRAFT_30818</name>
</gene>
<dbReference type="GO" id="GO:0002181">
    <property type="term" value="P:cytoplasmic translation"/>
    <property type="evidence" value="ECO:0000318"/>
    <property type="project" value="GO_Central"/>
</dbReference>
<dbReference type="InterPro" id="IPR006575">
    <property type="entry name" value="RWD_dom"/>
</dbReference>
<feature type="region of interest" description="Disordered" evidence="1">
    <location>
        <begin position="169"/>
        <end position="222"/>
    </location>
</feature>
<reference evidence="3 4" key="1">
    <citation type="journal article" date="2008" name="Nature">
        <title>The genome of the choanoflagellate Monosiga brevicollis and the origin of metazoans.</title>
        <authorList>
            <consortium name="JGI Sequencing"/>
            <person name="King N."/>
            <person name="Westbrook M.J."/>
            <person name="Young S.L."/>
            <person name="Kuo A."/>
            <person name="Abedin M."/>
            <person name="Chapman J."/>
            <person name="Fairclough S."/>
            <person name="Hellsten U."/>
            <person name="Isogai Y."/>
            <person name="Letunic I."/>
            <person name="Marr M."/>
            <person name="Pincus D."/>
            <person name="Putnam N."/>
            <person name="Rokas A."/>
            <person name="Wright K.J."/>
            <person name="Zuzow R."/>
            <person name="Dirks W."/>
            <person name="Good M."/>
            <person name="Goodstein D."/>
            <person name="Lemons D."/>
            <person name="Li W."/>
            <person name="Lyons J.B."/>
            <person name="Morris A."/>
            <person name="Nichols S."/>
            <person name="Richter D.J."/>
            <person name="Salamov A."/>
            <person name="Bork P."/>
            <person name="Lim W.A."/>
            <person name="Manning G."/>
            <person name="Miller W.T."/>
            <person name="McGinnis W."/>
            <person name="Shapiro H."/>
            <person name="Tjian R."/>
            <person name="Grigoriev I.V."/>
            <person name="Rokhsar D."/>
        </authorList>
    </citation>
    <scope>NUCLEOTIDE SEQUENCE [LARGE SCALE GENOMIC DNA]</scope>
    <source>
        <strain evidence="4">MX1 / ATCC 50154</strain>
    </source>
</reference>
<name>A9UPG5_MONBE</name>
<sequence>MDYAQEQADELTALESIFIDELEILKRDPICYNIHIVSEESPSADDPNLTSKVTLNITYTATYPEEGPNWKLIDMSNISDELATRLDEVMLTTIEENLGMGMAFAMQAALKEAVDDYNAENRDAAVRERQAQKEAEEQAELERLTAGTLLTPETFDEWNTAFIEEQRAKRDQKAAEAEGAETRKLTGREIFEQYRRSGKTYEEGDDGKPLGIGEDEPAQEASVEPIDVAVFSGLDDLDDLDLDELDLED</sequence>
<feature type="domain" description="RWD" evidence="2">
    <location>
        <begin position="9"/>
        <end position="117"/>
    </location>
</feature>
<dbReference type="KEGG" id="mbr:MONBRDRAFT_30818"/>
<dbReference type="GeneID" id="5888086"/>
<dbReference type="PROSITE" id="PS50908">
    <property type="entry name" value="RWD"/>
    <property type="match status" value="1"/>
</dbReference>
<dbReference type="InParanoid" id="A9UPG5"/>
<dbReference type="Gene3D" id="3.10.110.10">
    <property type="entry name" value="Ubiquitin Conjugating Enzyme"/>
    <property type="match status" value="1"/>
</dbReference>
<dbReference type="RefSeq" id="XP_001742179.1">
    <property type="nucleotide sequence ID" value="XM_001742127.1"/>
</dbReference>